<feature type="compositionally biased region" description="Polar residues" evidence="8">
    <location>
        <begin position="972"/>
        <end position="983"/>
    </location>
</feature>
<dbReference type="GO" id="GO:0005634">
    <property type="term" value="C:nucleus"/>
    <property type="evidence" value="ECO:0007669"/>
    <property type="project" value="UniProtKB-SubCell"/>
</dbReference>
<dbReference type="SUPFAM" id="SSF90209">
    <property type="entry name" value="Ran binding protein zinc finger-like"/>
    <property type="match status" value="1"/>
</dbReference>
<evidence type="ECO:0000256" key="8">
    <source>
        <dbReference type="SAM" id="MobiDB-lite"/>
    </source>
</evidence>
<evidence type="ECO:0000256" key="1">
    <source>
        <dbReference type="ARBA" id="ARBA00004123"/>
    </source>
</evidence>
<dbReference type="EMBL" id="CM017873">
    <property type="protein sequence ID" value="KAG1330366.1"/>
    <property type="molecule type" value="Genomic_DNA"/>
</dbReference>
<keyword evidence="5" id="KW-0862">Zinc</keyword>
<feature type="region of interest" description="Disordered" evidence="8">
    <location>
        <begin position="248"/>
        <end position="279"/>
    </location>
</feature>
<dbReference type="InterPro" id="IPR036443">
    <property type="entry name" value="Znf_RanBP2_sf"/>
</dbReference>
<evidence type="ECO:0000256" key="7">
    <source>
        <dbReference type="PROSITE-ProRule" id="PRU00322"/>
    </source>
</evidence>
<organism evidence="11 12">
    <name type="scientific">Cocos nucifera</name>
    <name type="common">Coconut palm</name>
    <dbReference type="NCBI Taxonomy" id="13894"/>
    <lineage>
        <taxon>Eukaryota</taxon>
        <taxon>Viridiplantae</taxon>
        <taxon>Streptophyta</taxon>
        <taxon>Embryophyta</taxon>
        <taxon>Tracheophyta</taxon>
        <taxon>Spermatophyta</taxon>
        <taxon>Magnoliopsida</taxon>
        <taxon>Liliopsida</taxon>
        <taxon>Arecaceae</taxon>
        <taxon>Arecoideae</taxon>
        <taxon>Cocoseae</taxon>
        <taxon>Attaleinae</taxon>
        <taxon>Cocos</taxon>
    </lineage>
</organism>
<dbReference type="Proteomes" id="UP000797356">
    <property type="component" value="Chromosome 2"/>
</dbReference>
<evidence type="ECO:0008006" key="13">
    <source>
        <dbReference type="Google" id="ProtNLM"/>
    </source>
</evidence>
<reference evidence="11" key="1">
    <citation type="journal article" date="2017" name="Gigascience">
        <title>The genome draft of coconut (Cocos nucifera).</title>
        <authorList>
            <person name="Xiao Y."/>
            <person name="Xu P."/>
            <person name="Fan H."/>
            <person name="Baudouin L."/>
            <person name="Xia W."/>
            <person name="Bocs S."/>
            <person name="Xu J."/>
            <person name="Li Q."/>
            <person name="Guo A."/>
            <person name="Zhou L."/>
            <person name="Li J."/>
            <person name="Wu Y."/>
            <person name="Ma Z."/>
            <person name="Armero A."/>
            <person name="Issali A.E."/>
            <person name="Liu N."/>
            <person name="Peng M."/>
            <person name="Yang Y."/>
        </authorList>
    </citation>
    <scope>NUCLEOTIDE SEQUENCE</scope>
    <source>
        <tissue evidence="11">Spear leaf of Hainan Tall coconut</tissue>
    </source>
</reference>
<reference evidence="11" key="2">
    <citation type="submission" date="2019-07" db="EMBL/GenBank/DDBJ databases">
        <authorList>
            <person name="Yang Y."/>
            <person name="Bocs S."/>
            <person name="Baudouin L."/>
        </authorList>
    </citation>
    <scope>NUCLEOTIDE SEQUENCE</scope>
    <source>
        <tissue evidence="11">Spear leaf of Hainan Tall coconut</tissue>
    </source>
</reference>
<dbReference type="PROSITE" id="PS51634">
    <property type="entry name" value="CRC"/>
    <property type="match status" value="1"/>
</dbReference>
<feature type="compositionally biased region" description="Basic and acidic residues" evidence="8">
    <location>
        <begin position="44"/>
        <end position="55"/>
    </location>
</feature>
<dbReference type="OrthoDB" id="6283463at2759"/>
<evidence type="ECO:0000256" key="3">
    <source>
        <dbReference type="ARBA" id="ARBA00022723"/>
    </source>
</evidence>
<feature type="compositionally biased region" description="Low complexity" evidence="8">
    <location>
        <begin position="959"/>
        <end position="971"/>
    </location>
</feature>
<name>A0A8K0MW68_COCNU</name>
<evidence type="ECO:0000256" key="2">
    <source>
        <dbReference type="ARBA" id="ARBA00007267"/>
    </source>
</evidence>
<feature type="region of interest" description="Disordered" evidence="8">
    <location>
        <begin position="817"/>
        <end position="844"/>
    </location>
</feature>
<feature type="compositionally biased region" description="Basic and acidic residues" evidence="8">
    <location>
        <begin position="820"/>
        <end position="836"/>
    </location>
</feature>
<feature type="domain" description="CRC" evidence="10">
    <location>
        <begin position="531"/>
        <end position="660"/>
    </location>
</feature>
<dbReference type="InterPro" id="IPR028307">
    <property type="entry name" value="Lin-54_fam"/>
</dbReference>
<dbReference type="GO" id="GO:0008270">
    <property type="term" value="F:zinc ion binding"/>
    <property type="evidence" value="ECO:0007669"/>
    <property type="project" value="UniProtKB-KW"/>
</dbReference>
<keyword evidence="12" id="KW-1185">Reference proteome</keyword>
<comment type="caution">
    <text evidence="11">The sequence shown here is derived from an EMBL/GenBank/DDBJ whole genome shotgun (WGS) entry which is preliminary data.</text>
</comment>
<accession>A0A8K0MW68</accession>
<evidence type="ECO:0000313" key="11">
    <source>
        <dbReference type="EMBL" id="KAG1330366.1"/>
    </source>
</evidence>
<feature type="region of interest" description="Disordered" evidence="8">
    <location>
        <begin position="363"/>
        <end position="435"/>
    </location>
</feature>
<comment type="similarity">
    <text evidence="2">Belongs to the lin-54 family.</text>
</comment>
<protein>
    <recommendedName>
        <fullName evidence="13">CRC domain-containing protein</fullName>
    </recommendedName>
</protein>
<evidence type="ECO:0000313" key="12">
    <source>
        <dbReference type="Proteomes" id="UP000797356"/>
    </source>
</evidence>
<dbReference type="SMART" id="SM01114">
    <property type="entry name" value="CXC"/>
    <property type="match status" value="2"/>
</dbReference>
<feature type="region of interest" description="Disordered" evidence="8">
    <location>
        <begin position="155"/>
        <end position="185"/>
    </location>
</feature>
<dbReference type="Pfam" id="PF03638">
    <property type="entry name" value="TCR"/>
    <property type="match status" value="1"/>
</dbReference>
<dbReference type="PANTHER" id="PTHR12446">
    <property type="entry name" value="TESMIN/TSO1-RELATED"/>
    <property type="match status" value="1"/>
</dbReference>
<dbReference type="InterPro" id="IPR001876">
    <property type="entry name" value="Znf_RanBP2"/>
</dbReference>
<dbReference type="SMART" id="SM00547">
    <property type="entry name" value="ZnF_RBZ"/>
    <property type="match status" value="1"/>
</dbReference>
<dbReference type="PROSITE" id="PS50199">
    <property type="entry name" value="ZF_RANBP2_2"/>
    <property type="match status" value="1"/>
</dbReference>
<dbReference type="Gene3D" id="4.10.1060.10">
    <property type="entry name" value="Zinc finger, RanBP2-type"/>
    <property type="match status" value="1"/>
</dbReference>
<dbReference type="GO" id="GO:0006355">
    <property type="term" value="P:regulation of DNA-templated transcription"/>
    <property type="evidence" value="ECO:0007669"/>
    <property type="project" value="TreeGrafter"/>
</dbReference>
<feature type="compositionally biased region" description="Basic and acidic residues" evidence="8">
    <location>
        <begin position="70"/>
        <end position="84"/>
    </location>
</feature>
<feature type="compositionally biased region" description="Basic residues" evidence="8">
    <location>
        <begin position="59"/>
        <end position="69"/>
    </location>
</feature>
<evidence type="ECO:0000259" key="9">
    <source>
        <dbReference type="PROSITE" id="PS50199"/>
    </source>
</evidence>
<comment type="subcellular location">
    <subcellularLocation>
        <location evidence="1">Nucleus</location>
    </subcellularLocation>
</comment>
<evidence type="ECO:0000256" key="6">
    <source>
        <dbReference type="ARBA" id="ARBA00023242"/>
    </source>
</evidence>
<dbReference type="PROSITE" id="PS01358">
    <property type="entry name" value="ZF_RANBP2_1"/>
    <property type="match status" value="1"/>
</dbReference>
<feature type="region of interest" description="Disordered" evidence="8">
    <location>
        <begin position="300"/>
        <end position="323"/>
    </location>
</feature>
<feature type="region of interest" description="Disordered" evidence="8">
    <location>
        <begin position="959"/>
        <end position="1005"/>
    </location>
</feature>
<dbReference type="InterPro" id="IPR005172">
    <property type="entry name" value="CRC"/>
</dbReference>
<feature type="compositionally biased region" description="Basic residues" evidence="8">
    <location>
        <begin position="85"/>
        <end position="99"/>
    </location>
</feature>
<dbReference type="PANTHER" id="PTHR12446:SF34">
    <property type="entry name" value="PROTEIN LIN-54 HOMOLOG"/>
    <property type="match status" value="1"/>
</dbReference>
<feature type="domain" description="RanBP2-type" evidence="9">
    <location>
        <begin position="214"/>
        <end position="245"/>
    </location>
</feature>
<keyword evidence="6" id="KW-0539">Nucleus</keyword>
<feature type="region of interest" description="Disordered" evidence="8">
    <location>
        <begin position="1"/>
        <end position="120"/>
    </location>
</feature>
<evidence type="ECO:0000256" key="5">
    <source>
        <dbReference type="ARBA" id="ARBA00022833"/>
    </source>
</evidence>
<dbReference type="AlphaFoldDB" id="A0A8K0MW68"/>
<keyword evidence="4 7" id="KW-0863">Zinc-finger</keyword>
<keyword evidence="3" id="KW-0479">Metal-binding</keyword>
<dbReference type="FunFam" id="4.10.1060.10:FF:000017">
    <property type="entry name" value="FUS RNA-binding protein"/>
    <property type="match status" value="1"/>
</dbReference>
<evidence type="ECO:0000259" key="10">
    <source>
        <dbReference type="PROSITE" id="PS51634"/>
    </source>
</evidence>
<gene>
    <name evidence="11" type="ORF">COCNU_02G003340</name>
</gene>
<evidence type="ECO:0000256" key="4">
    <source>
        <dbReference type="ARBA" id="ARBA00022771"/>
    </source>
</evidence>
<dbReference type="InterPro" id="IPR033467">
    <property type="entry name" value="Tesmin/TSO1-like_CXC"/>
</dbReference>
<sequence>MRPREREEAPPLEPSPPPLVTRTGGGLSSMVVRPSDSGDVVEPEEVHAASDRRESPQGLRRRGSPRNPRRRESPLDLRRRDSSAFRRHGNSPPPYRRRGSPPDFRGRGSPTGFHPRYPRFSQGYAMHAGSISPPQRQRLDDAHYDLEFDRPAGQRFSRGFRGGRGGGRFRDVSPPYLPGRGGRSFGRGYNASGRGFPAFDGEYVHRNDPNLSPREGDWICQNPSCGNLNFARRTYCNNCSKYRYGPEFHGHSHSRSPQRVYFNSPPPRGSPPRILGPSIDRGLQRDLVRYRSPPRGWDMDGLRDFGAGSPTPRRGGRFVDHMQRERPDYHDELDYRGRGKFDLVVLDEWDRRDRMRDGFITNRRSYDRRPPSPHGRWGHDSRQRSRSPMGNRPRKSSFMGRGRDDHHLNDSYTGRGQTDDLDVGRGHGYRQGGDSFAGPGQDGICHLASCISGQGYARLRAATNLISSEASHVMGFARGRVGCSVRCYMFPRTSVCFFGLEIPPRKTAVDIARKNNQHHSMIEWRCNDDPISEAVRLVTSEGYYNSMMLQYCECFASGLYCDGCNCVNCCNNVENEAARQEAVEATLERNPNAFRPKIDNSPHANRDSREEAGELPLVGKHNKGCHCKKSGCLKKYCECFQANILCSDNCKCVDCKNYEGSEERRALFHSDQGISHSYIQQAANAALNGAIGSSAFGSPPAFKKRKTPELFLPPTVKDQSIHTFRRFPQANHIETCAPAFSFASTPVACAINPNQAGSSKVTYKSPLVDMVQPEDVKELCKLLIMVSREAAKTFADQKAYEENPAHREDQTGCSLALSNQDRDVSQREPDVQKEPVDDCSNGTDMDRANVESESDHLDVHKGSRPMSPGTIALMCDEQDTIFMTSENNSTSSRFLPNQNVSEVYVEQERCVLMGLRDHLRRLINCGKIKEEQYLSMAMKFETSSHQDSVDNALILSSSDANSPIPSSSDANRSMNSVPASANCSLPPKGQQPIANGGRKTMAENS</sequence>
<proteinExistence type="inferred from homology"/>